<dbReference type="PANTHER" id="PTHR33064">
    <property type="entry name" value="POL PROTEIN"/>
    <property type="match status" value="1"/>
</dbReference>
<dbReference type="EMBL" id="SBJO01000370">
    <property type="protein sequence ID" value="KAF9761297.1"/>
    <property type="molecule type" value="Genomic_DNA"/>
</dbReference>
<dbReference type="SUPFAM" id="SSF56672">
    <property type="entry name" value="DNA/RNA polymerases"/>
    <property type="match status" value="1"/>
</dbReference>
<dbReference type="InterPro" id="IPR043128">
    <property type="entry name" value="Rev_trsase/Diguanyl_cyclase"/>
</dbReference>
<protein>
    <submittedName>
        <fullName evidence="1">Retrovirus-related Pol polyprotein from transposon 17.6</fullName>
    </submittedName>
</protein>
<evidence type="ECO:0000313" key="2">
    <source>
        <dbReference type="Proteomes" id="UP000740883"/>
    </source>
</evidence>
<dbReference type="AlphaFoldDB" id="A0A9P6KYB9"/>
<dbReference type="PANTHER" id="PTHR33064:SF37">
    <property type="entry name" value="RIBONUCLEASE H"/>
    <property type="match status" value="1"/>
</dbReference>
<sequence>MLGAISKSCIILNKKSKFIQKEVKLLGNIISEVQVKPDPNKVECIKKYSLPKNVKELISFLGLINYSRDITPNFAQIALPLNNMLKGEPTRSMKTQKRTKNTIEGFRVLKPCFFR</sequence>
<dbReference type="OrthoDB" id="5593162at2759"/>
<keyword evidence="2" id="KW-1185">Reference proteome</keyword>
<dbReference type="InterPro" id="IPR043502">
    <property type="entry name" value="DNA/RNA_pol_sf"/>
</dbReference>
<comment type="caution">
    <text evidence="1">The sequence shown here is derived from an EMBL/GenBank/DDBJ whole genome shotgun (WGS) entry which is preliminary data.</text>
</comment>
<organism evidence="1 2">
    <name type="scientific">Nosema granulosis</name>
    <dbReference type="NCBI Taxonomy" id="83296"/>
    <lineage>
        <taxon>Eukaryota</taxon>
        <taxon>Fungi</taxon>
        <taxon>Fungi incertae sedis</taxon>
        <taxon>Microsporidia</taxon>
        <taxon>Nosematidae</taxon>
        <taxon>Nosema</taxon>
    </lineage>
</organism>
<dbReference type="InterPro" id="IPR051320">
    <property type="entry name" value="Viral_Replic_Matur_Polypro"/>
</dbReference>
<name>A0A9P6KYB9_9MICR</name>
<accession>A0A9P6KYB9</accession>
<dbReference type="Proteomes" id="UP000740883">
    <property type="component" value="Unassembled WGS sequence"/>
</dbReference>
<reference evidence="1 2" key="1">
    <citation type="journal article" date="2020" name="Genome Biol. Evol.">
        <title>Comparative genomics of strictly vertically transmitted, feminizing microsporidia endosymbionts of amphipod crustaceans.</title>
        <authorList>
            <person name="Cormier A."/>
            <person name="Chebbi M.A."/>
            <person name="Giraud I."/>
            <person name="Wattier R."/>
            <person name="Teixeira M."/>
            <person name="Gilbert C."/>
            <person name="Rigaud T."/>
            <person name="Cordaux R."/>
        </authorList>
    </citation>
    <scope>NUCLEOTIDE SEQUENCE [LARGE SCALE GENOMIC DNA]</scope>
    <source>
        <strain evidence="1 2">Ou3-Ou53</strain>
    </source>
</reference>
<proteinExistence type="predicted"/>
<evidence type="ECO:0000313" key="1">
    <source>
        <dbReference type="EMBL" id="KAF9761297.1"/>
    </source>
</evidence>
<dbReference type="Gene3D" id="3.30.70.270">
    <property type="match status" value="1"/>
</dbReference>
<gene>
    <name evidence="1" type="primary">pol_172</name>
    <name evidence="1" type="ORF">NGRA_2742</name>
</gene>